<evidence type="ECO:0000313" key="3">
    <source>
        <dbReference type="Proteomes" id="UP000059680"/>
    </source>
</evidence>
<dbReference type="AlphaFoldDB" id="A0A0P0WKC6"/>
<dbReference type="PaxDb" id="39947-A0A0P0WKC6"/>
<dbReference type="Gramene" id="Os05t0276750-00">
    <property type="protein sequence ID" value="Os05t0276750-00"/>
    <property type="gene ID" value="Os05g0276750"/>
</dbReference>
<accession>A0A0P0WKC6</accession>
<evidence type="ECO:0000256" key="1">
    <source>
        <dbReference type="SAM" id="MobiDB-lite"/>
    </source>
</evidence>
<organism evidence="2 3">
    <name type="scientific">Oryza sativa subsp. japonica</name>
    <name type="common">Rice</name>
    <dbReference type="NCBI Taxonomy" id="39947"/>
    <lineage>
        <taxon>Eukaryota</taxon>
        <taxon>Viridiplantae</taxon>
        <taxon>Streptophyta</taxon>
        <taxon>Embryophyta</taxon>
        <taxon>Tracheophyta</taxon>
        <taxon>Spermatophyta</taxon>
        <taxon>Magnoliopsida</taxon>
        <taxon>Liliopsida</taxon>
        <taxon>Poales</taxon>
        <taxon>Poaceae</taxon>
        <taxon>BOP clade</taxon>
        <taxon>Oryzoideae</taxon>
        <taxon>Oryzeae</taxon>
        <taxon>Oryzinae</taxon>
        <taxon>Oryza</taxon>
        <taxon>Oryza sativa</taxon>
    </lineage>
</organism>
<feature type="non-terminal residue" evidence="2">
    <location>
        <position position="1"/>
    </location>
</feature>
<dbReference type="Proteomes" id="UP000059680">
    <property type="component" value="Chromosome 5"/>
</dbReference>
<dbReference type="InParanoid" id="A0A0P0WKC6"/>
<reference evidence="3" key="1">
    <citation type="journal article" date="2005" name="Nature">
        <title>The map-based sequence of the rice genome.</title>
        <authorList>
            <consortium name="International rice genome sequencing project (IRGSP)"/>
            <person name="Matsumoto T."/>
            <person name="Wu J."/>
            <person name="Kanamori H."/>
            <person name="Katayose Y."/>
            <person name="Fujisawa M."/>
            <person name="Namiki N."/>
            <person name="Mizuno H."/>
            <person name="Yamamoto K."/>
            <person name="Antonio B.A."/>
            <person name="Baba T."/>
            <person name="Sakata K."/>
            <person name="Nagamura Y."/>
            <person name="Aoki H."/>
            <person name="Arikawa K."/>
            <person name="Arita K."/>
            <person name="Bito T."/>
            <person name="Chiden Y."/>
            <person name="Fujitsuka N."/>
            <person name="Fukunaka R."/>
            <person name="Hamada M."/>
            <person name="Harada C."/>
            <person name="Hayashi A."/>
            <person name="Hijishita S."/>
            <person name="Honda M."/>
            <person name="Hosokawa S."/>
            <person name="Ichikawa Y."/>
            <person name="Idonuma A."/>
            <person name="Iijima M."/>
            <person name="Ikeda M."/>
            <person name="Ikeno M."/>
            <person name="Ito K."/>
            <person name="Ito S."/>
            <person name="Ito T."/>
            <person name="Ito Y."/>
            <person name="Ito Y."/>
            <person name="Iwabuchi A."/>
            <person name="Kamiya K."/>
            <person name="Karasawa W."/>
            <person name="Kurita K."/>
            <person name="Katagiri S."/>
            <person name="Kikuta A."/>
            <person name="Kobayashi H."/>
            <person name="Kobayashi N."/>
            <person name="Machita K."/>
            <person name="Maehara T."/>
            <person name="Masukawa M."/>
            <person name="Mizubayashi T."/>
            <person name="Mukai Y."/>
            <person name="Nagasaki H."/>
            <person name="Nagata Y."/>
            <person name="Naito S."/>
            <person name="Nakashima M."/>
            <person name="Nakama Y."/>
            <person name="Nakamichi Y."/>
            <person name="Nakamura M."/>
            <person name="Meguro A."/>
            <person name="Negishi M."/>
            <person name="Ohta I."/>
            <person name="Ohta T."/>
            <person name="Okamoto M."/>
            <person name="Ono N."/>
            <person name="Saji S."/>
            <person name="Sakaguchi M."/>
            <person name="Sakai K."/>
            <person name="Shibata M."/>
            <person name="Shimokawa T."/>
            <person name="Song J."/>
            <person name="Takazaki Y."/>
            <person name="Terasawa K."/>
            <person name="Tsugane M."/>
            <person name="Tsuji K."/>
            <person name="Ueda S."/>
            <person name="Waki K."/>
            <person name="Yamagata H."/>
            <person name="Yamamoto M."/>
            <person name="Yamamoto S."/>
            <person name="Yamane H."/>
            <person name="Yoshiki S."/>
            <person name="Yoshihara R."/>
            <person name="Yukawa K."/>
            <person name="Zhong H."/>
            <person name="Yano M."/>
            <person name="Yuan Q."/>
            <person name="Ouyang S."/>
            <person name="Liu J."/>
            <person name="Jones K.M."/>
            <person name="Gansberger K."/>
            <person name="Moffat K."/>
            <person name="Hill J."/>
            <person name="Bera J."/>
            <person name="Fadrosh D."/>
            <person name="Jin S."/>
            <person name="Johri S."/>
            <person name="Kim M."/>
            <person name="Overton L."/>
            <person name="Reardon M."/>
            <person name="Tsitrin T."/>
            <person name="Vuong H."/>
            <person name="Weaver B."/>
            <person name="Ciecko A."/>
            <person name="Tallon L."/>
            <person name="Jackson J."/>
            <person name="Pai G."/>
            <person name="Aken S.V."/>
            <person name="Utterback T."/>
            <person name="Reidmuller S."/>
            <person name="Feldblyum T."/>
            <person name="Hsiao J."/>
            <person name="Zismann V."/>
            <person name="Iobst S."/>
            <person name="de Vazeille A.R."/>
            <person name="Buell C.R."/>
            <person name="Ying K."/>
            <person name="Li Y."/>
            <person name="Lu T."/>
            <person name="Huang Y."/>
            <person name="Zhao Q."/>
            <person name="Feng Q."/>
            <person name="Zhang L."/>
            <person name="Zhu J."/>
            <person name="Weng Q."/>
            <person name="Mu J."/>
            <person name="Lu Y."/>
            <person name="Fan D."/>
            <person name="Liu Y."/>
            <person name="Guan J."/>
            <person name="Zhang Y."/>
            <person name="Yu S."/>
            <person name="Liu X."/>
            <person name="Zhang Y."/>
            <person name="Hong G."/>
            <person name="Han B."/>
            <person name="Choisne N."/>
            <person name="Demange N."/>
            <person name="Orjeda G."/>
            <person name="Samain S."/>
            <person name="Cattolico L."/>
            <person name="Pelletier E."/>
            <person name="Couloux A."/>
            <person name="Segurens B."/>
            <person name="Wincker P."/>
            <person name="D'Hont A."/>
            <person name="Scarpelli C."/>
            <person name="Weissenbach J."/>
            <person name="Salanoubat M."/>
            <person name="Quetier F."/>
            <person name="Yu Y."/>
            <person name="Kim H.R."/>
            <person name="Rambo T."/>
            <person name="Currie J."/>
            <person name="Collura K."/>
            <person name="Luo M."/>
            <person name="Yang T."/>
            <person name="Ammiraju J.S.S."/>
            <person name="Engler F."/>
            <person name="Soderlund C."/>
            <person name="Wing R.A."/>
            <person name="Palmer L.E."/>
            <person name="de la Bastide M."/>
            <person name="Spiegel L."/>
            <person name="Nascimento L."/>
            <person name="Zutavern T."/>
            <person name="O'Shaughnessy A."/>
            <person name="Dike S."/>
            <person name="Dedhia N."/>
            <person name="Preston R."/>
            <person name="Balija V."/>
            <person name="McCombie W.R."/>
            <person name="Chow T."/>
            <person name="Chen H."/>
            <person name="Chung M."/>
            <person name="Chen C."/>
            <person name="Shaw J."/>
            <person name="Wu H."/>
            <person name="Hsiao K."/>
            <person name="Chao Y."/>
            <person name="Chu M."/>
            <person name="Cheng C."/>
            <person name="Hour A."/>
            <person name="Lee P."/>
            <person name="Lin S."/>
            <person name="Lin Y."/>
            <person name="Liou J."/>
            <person name="Liu S."/>
            <person name="Hsing Y."/>
            <person name="Raghuvanshi S."/>
            <person name="Mohanty A."/>
            <person name="Bharti A.K."/>
            <person name="Gaur A."/>
            <person name="Gupta V."/>
            <person name="Kumar D."/>
            <person name="Ravi V."/>
            <person name="Vij S."/>
            <person name="Kapur A."/>
            <person name="Khurana P."/>
            <person name="Khurana P."/>
            <person name="Khurana J.P."/>
            <person name="Tyagi A.K."/>
            <person name="Gaikwad K."/>
            <person name="Singh A."/>
            <person name="Dalal V."/>
            <person name="Srivastava S."/>
            <person name="Dixit A."/>
            <person name="Pal A.K."/>
            <person name="Ghazi I.A."/>
            <person name="Yadav M."/>
            <person name="Pandit A."/>
            <person name="Bhargava A."/>
            <person name="Sureshbabu K."/>
            <person name="Batra K."/>
            <person name="Sharma T.R."/>
            <person name="Mohapatra T."/>
            <person name="Singh N.K."/>
            <person name="Messing J."/>
            <person name="Nelson A.B."/>
            <person name="Fuks G."/>
            <person name="Kavchok S."/>
            <person name="Keizer G."/>
            <person name="Linton E."/>
            <person name="Llaca V."/>
            <person name="Song R."/>
            <person name="Tanyolac B."/>
            <person name="Young S."/>
            <person name="Ho-Il K."/>
            <person name="Hahn J.H."/>
            <person name="Sangsakoo G."/>
            <person name="Vanavichit A."/>
            <person name="de Mattos Luiz.A.T."/>
            <person name="Zimmer P.D."/>
            <person name="Malone G."/>
            <person name="Dellagostin O."/>
            <person name="de Oliveira A.C."/>
            <person name="Bevan M."/>
            <person name="Bancroft I."/>
            <person name="Minx P."/>
            <person name="Cordum H."/>
            <person name="Wilson R."/>
            <person name="Cheng Z."/>
            <person name="Jin W."/>
            <person name="Jiang J."/>
            <person name="Leong S.A."/>
            <person name="Iwama H."/>
            <person name="Gojobori T."/>
            <person name="Itoh T."/>
            <person name="Niimura Y."/>
            <person name="Fujii Y."/>
            <person name="Habara T."/>
            <person name="Sakai H."/>
            <person name="Sato Y."/>
            <person name="Wilson G."/>
            <person name="Kumar K."/>
            <person name="McCouch S."/>
            <person name="Juretic N."/>
            <person name="Hoen D."/>
            <person name="Wright S."/>
            <person name="Bruskiewich R."/>
            <person name="Bureau T."/>
            <person name="Miyao A."/>
            <person name="Hirochika H."/>
            <person name="Nishikawa T."/>
            <person name="Kadowaki K."/>
            <person name="Sugiura M."/>
            <person name="Burr B."/>
            <person name="Sasaki T."/>
        </authorList>
    </citation>
    <scope>NUCLEOTIDE SEQUENCE [LARGE SCALE GENOMIC DNA]</scope>
    <source>
        <strain evidence="3">cv. Nipponbare</strain>
    </source>
</reference>
<sequence>EEPVGRGDVPGRDLSAVVELHNEGQALPGEVRVALPIGAPIPAHRHPARVGPLDRHLRHHAAAAHVRHGHKLKVVVTADREPDPPAPLARNPAVVDGDNAGLIDGDVLPGRL</sequence>
<evidence type="ECO:0000313" key="2">
    <source>
        <dbReference type="EMBL" id="BAS93117.1"/>
    </source>
</evidence>
<feature type="region of interest" description="Disordered" evidence="1">
    <location>
        <begin position="80"/>
        <end position="101"/>
    </location>
</feature>
<protein>
    <submittedName>
        <fullName evidence="2">Os05g0276750 protein</fullName>
    </submittedName>
</protein>
<dbReference type="EMBL" id="AP014961">
    <property type="protein sequence ID" value="BAS93117.1"/>
    <property type="molecule type" value="Genomic_DNA"/>
</dbReference>
<keyword evidence="3" id="KW-1185">Reference proteome</keyword>
<reference evidence="2 3" key="2">
    <citation type="journal article" date="2013" name="Plant Cell Physiol.">
        <title>Rice Annotation Project Database (RAP-DB): an integrative and interactive database for rice genomics.</title>
        <authorList>
            <person name="Sakai H."/>
            <person name="Lee S.S."/>
            <person name="Tanaka T."/>
            <person name="Numa H."/>
            <person name="Kim J."/>
            <person name="Kawahara Y."/>
            <person name="Wakimoto H."/>
            <person name="Yang C.C."/>
            <person name="Iwamoto M."/>
            <person name="Abe T."/>
            <person name="Yamada Y."/>
            <person name="Muto A."/>
            <person name="Inokuchi H."/>
            <person name="Ikemura T."/>
            <person name="Matsumoto T."/>
            <person name="Sasaki T."/>
            <person name="Itoh T."/>
        </authorList>
    </citation>
    <scope>NUCLEOTIDE SEQUENCE [LARGE SCALE GENOMIC DNA]</scope>
    <source>
        <strain evidence="3">cv. Nipponbare</strain>
    </source>
</reference>
<name>A0A0P0WKC6_ORYSJ</name>
<gene>
    <name evidence="2" type="ordered locus">Os05g0276750</name>
    <name evidence="2" type="ORF">OSNPB_050276750</name>
</gene>
<reference evidence="2 3" key="3">
    <citation type="journal article" date="2013" name="Rice">
        <title>Improvement of the Oryza sativa Nipponbare reference genome using next generation sequence and optical map data.</title>
        <authorList>
            <person name="Kawahara Y."/>
            <person name="de la Bastide M."/>
            <person name="Hamilton J.P."/>
            <person name="Kanamori H."/>
            <person name="McCombie W.R."/>
            <person name="Ouyang S."/>
            <person name="Schwartz D.C."/>
            <person name="Tanaka T."/>
            <person name="Wu J."/>
            <person name="Zhou S."/>
            <person name="Childs K.L."/>
            <person name="Davidson R.M."/>
            <person name="Lin H."/>
            <person name="Quesada-Ocampo L."/>
            <person name="Vaillancourt B."/>
            <person name="Sakai H."/>
            <person name="Lee S.S."/>
            <person name="Kim J."/>
            <person name="Numa H."/>
            <person name="Itoh T."/>
            <person name="Buell C.R."/>
            <person name="Matsumoto T."/>
        </authorList>
    </citation>
    <scope>NUCLEOTIDE SEQUENCE [LARGE SCALE GENOMIC DNA]</scope>
    <source>
        <strain evidence="3">cv. Nipponbare</strain>
    </source>
</reference>
<proteinExistence type="predicted"/>
<dbReference type="FunCoup" id="A0A0P0WKC6">
    <property type="interactions" value="118"/>
</dbReference>